<evidence type="ECO:0000313" key="2">
    <source>
        <dbReference type="EMBL" id="KUM49180.1"/>
    </source>
</evidence>
<accession>A0A101M1B3</accession>
<reference evidence="2" key="1">
    <citation type="journal article" date="2015" name="Genome Biol. Evol.">
        <title>Organellar Genomes of White Spruce (Picea glauca): Assembly and Annotation.</title>
        <authorList>
            <person name="Jackman S.D."/>
            <person name="Warren R.L."/>
            <person name="Gibb E.A."/>
            <person name="Vandervalk B.P."/>
            <person name="Mohamadi H."/>
            <person name="Chu J."/>
            <person name="Raymond A."/>
            <person name="Pleasance S."/>
            <person name="Coope R."/>
            <person name="Wildung M.R."/>
            <person name="Ritland C.E."/>
            <person name="Bousquet J."/>
            <person name="Jones S.J."/>
            <person name="Bohlmann J."/>
            <person name="Birol I."/>
        </authorList>
    </citation>
    <scope>NUCLEOTIDE SEQUENCE [LARGE SCALE GENOMIC DNA]</scope>
    <source>
        <tissue evidence="2">Flushing bud</tissue>
    </source>
</reference>
<protein>
    <submittedName>
        <fullName evidence="2">Uncharacterized protein</fullName>
    </submittedName>
</protein>
<name>A0A101M1B3_PICGL</name>
<comment type="caution">
    <text evidence="2">The sequence shown here is derived from an EMBL/GenBank/DDBJ whole genome shotgun (WGS) entry which is preliminary data.</text>
</comment>
<geneLocation type="mitochondrion" evidence="2"/>
<dbReference type="EMBL" id="LKAM01000003">
    <property type="protein sequence ID" value="KUM49180.1"/>
    <property type="molecule type" value="Genomic_DNA"/>
</dbReference>
<feature type="region of interest" description="Disordered" evidence="1">
    <location>
        <begin position="1"/>
        <end position="33"/>
    </location>
</feature>
<sequence>MLNKDWAAHGTRANLPTASRPSRSDPAAEDAKPEVHQMALRLDALGYPSKGPSRDLVYLRFCT</sequence>
<dbReference type="AlphaFoldDB" id="A0A101M1B3"/>
<proteinExistence type="predicted"/>
<evidence type="ECO:0000256" key="1">
    <source>
        <dbReference type="SAM" id="MobiDB-lite"/>
    </source>
</evidence>
<keyword evidence="2" id="KW-0496">Mitochondrion</keyword>
<organism evidence="2">
    <name type="scientific">Picea glauca</name>
    <name type="common">White spruce</name>
    <name type="synonym">Pinus glauca</name>
    <dbReference type="NCBI Taxonomy" id="3330"/>
    <lineage>
        <taxon>Eukaryota</taxon>
        <taxon>Viridiplantae</taxon>
        <taxon>Streptophyta</taxon>
        <taxon>Embryophyta</taxon>
        <taxon>Tracheophyta</taxon>
        <taxon>Spermatophyta</taxon>
        <taxon>Pinopsida</taxon>
        <taxon>Pinidae</taxon>
        <taxon>Conifers I</taxon>
        <taxon>Pinales</taxon>
        <taxon>Pinaceae</taxon>
        <taxon>Picea</taxon>
    </lineage>
</organism>
<gene>
    <name evidence="2" type="ORF">ABT39_MTgene3729</name>
</gene>